<dbReference type="Proteomes" id="UP000664914">
    <property type="component" value="Chromosome"/>
</dbReference>
<evidence type="ECO:0000256" key="2">
    <source>
        <dbReference type="ARBA" id="ARBA00022692"/>
    </source>
</evidence>
<dbReference type="InterPro" id="IPR036869">
    <property type="entry name" value="J_dom_sf"/>
</dbReference>
<evidence type="ECO:0000256" key="3">
    <source>
        <dbReference type="ARBA" id="ARBA00022989"/>
    </source>
</evidence>
<feature type="transmembrane region" description="Helical" evidence="6">
    <location>
        <begin position="35"/>
        <end position="58"/>
    </location>
</feature>
<feature type="domain" description="J" evidence="7">
    <location>
        <begin position="75"/>
        <end position="130"/>
    </location>
</feature>
<evidence type="ECO:0000256" key="1">
    <source>
        <dbReference type="ARBA" id="ARBA00004167"/>
    </source>
</evidence>
<dbReference type="PANTHER" id="PTHR12763">
    <property type="match status" value="1"/>
</dbReference>
<sequence length="130" mass="13838">MILLLLAAAAVAWWQWGRGLDRQQLTAAASALGGLLLLTKGAWMIALPMFLPGIWLLMRPAGAPGARHPAMDGDEARRVLGVAPGADADAIRAAHRRLVARVHPDQGGSTELAGRVNAARDILLAELRKR</sequence>
<accession>A0A975D0J4</accession>
<name>A0A975D0J4_9SPHN</name>
<dbReference type="SUPFAM" id="SSF46565">
    <property type="entry name" value="Chaperone J-domain"/>
    <property type="match status" value="1"/>
</dbReference>
<comment type="similarity">
    <text evidence="5">Belongs to the TIM14 family.</text>
</comment>
<keyword evidence="2 6" id="KW-0812">Transmembrane</keyword>
<proteinExistence type="inferred from homology"/>
<keyword evidence="4 6" id="KW-0472">Membrane</keyword>
<reference evidence="8" key="1">
    <citation type="submission" date="2020-07" db="EMBL/GenBank/DDBJ databases">
        <authorList>
            <person name="Camacho E."/>
        </authorList>
    </citation>
    <scope>NUCLEOTIDE SEQUENCE</scope>
    <source>
        <strain evidence="8">MPO218</strain>
    </source>
</reference>
<comment type="subcellular location">
    <subcellularLocation>
        <location evidence="1">Membrane</location>
        <topology evidence="1">Single-pass membrane protein</topology>
    </subcellularLocation>
</comment>
<dbReference type="PANTHER" id="PTHR12763:SF28">
    <property type="entry name" value="GEO10507P1-RELATED"/>
    <property type="match status" value="1"/>
</dbReference>
<organism evidence="8 9">
    <name type="scientific">Rhizorhabdus wittichii</name>
    <dbReference type="NCBI Taxonomy" id="160791"/>
    <lineage>
        <taxon>Bacteria</taxon>
        <taxon>Pseudomonadati</taxon>
        <taxon>Pseudomonadota</taxon>
        <taxon>Alphaproteobacteria</taxon>
        <taxon>Sphingomonadales</taxon>
        <taxon>Sphingomonadaceae</taxon>
        <taxon>Rhizorhabdus</taxon>
    </lineage>
</organism>
<dbReference type="GO" id="GO:0016020">
    <property type="term" value="C:membrane"/>
    <property type="evidence" value="ECO:0007669"/>
    <property type="project" value="UniProtKB-SubCell"/>
</dbReference>
<reference evidence="8" key="2">
    <citation type="submission" date="2021-04" db="EMBL/GenBank/DDBJ databases">
        <title>Isolation and genomic analysis of the ibuprofen-degrading bacterium Sphingomonas strain MPO218.</title>
        <authorList>
            <person name="Aulestia M."/>
            <person name="Flores A."/>
            <person name="Mangas E.L."/>
            <person name="Perez-Pulido A.J."/>
            <person name="Santero E."/>
            <person name="Camacho E.M."/>
        </authorList>
    </citation>
    <scope>NUCLEOTIDE SEQUENCE</scope>
    <source>
        <strain evidence="8">MPO218</strain>
    </source>
</reference>
<evidence type="ECO:0000256" key="5">
    <source>
        <dbReference type="ARBA" id="ARBA00038105"/>
    </source>
</evidence>
<gene>
    <name evidence="8" type="ORF">HRJ34_19305</name>
</gene>
<keyword evidence="3 6" id="KW-1133">Transmembrane helix</keyword>
<evidence type="ECO:0000259" key="7">
    <source>
        <dbReference type="PROSITE" id="PS50076"/>
    </source>
</evidence>
<dbReference type="RefSeq" id="WP_029994442.1">
    <property type="nucleotide sequence ID" value="NZ_CP059319.1"/>
</dbReference>
<evidence type="ECO:0000256" key="4">
    <source>
        <dbReference type="ARBA" id="ARBA00023136"/>
    </source>
</evidence>
<dbReference type="Gene3D" id="1.10.287.110">
    <property type="entry name" value="DnaJ domain"/>
    <property type="match status" value="1"/>
</dbReference>
<protein>
    <submittedName>
        <fullName evidence="8">Molecular chaperone DnaJ</fullName>
    </submittedName>
</protein>
<evidence type="ECO:0000256" key="6">
    <source>
        <dbReference type="SAM" id="Phobius"/>
    </source>
</evidence>
<dbReference type="PROSITE" id="PS50076">
    <property type="entry name" value="DNAJ_2"/>
    <property type="match status" value="1"/>
</dbReference>
<dbReference type="AlphaFoldDB" id="A0A975D0J4"/>
<dbReference type="CDD" id="cd06257">
    <property type="entry name" value="DnaJ"/>
    <property type="match status" value="1"/>
</dbReference>
<dbReference type="SMART" id="SM00271">
    <property type="entry name" value="DnaJ"/>
    <property type="match status" value="1"/>
</dbReference>
<dbReference type="EMBL" id="CP059319">
    <property type="protein sequence ID" value="QTH20468.1"/>
    <property type="molecule type" value="Genomic_DNA"/>
</dbReference>
<evidence type="ECO:0000313" key="9">
    <source>
        <dbReference type="Proteomes" id="UP000664914"/>
    </source>
</evidence>
<evidence type="ECO:0000313" key="8">
    <source>
        <dbReference type="EMBL" id="QTH20468.1"/>
    </source>
</evidence>
<dbReference type="Pfam" id="PF00226">
    <property type="entry name" value="DnaJ"/>
    <property type="match status" value="1"/>
</dbReference>
<dbReference type="InterPro" id="IPR001623">
    <property type="entry name" value="DnaJ_domain"/>
</dbReference>